<name>A0A1H7BZI7_9FIRM</name>
<evidence type="ECO:0000313" key="3">
    <source>
        <dbReference type="Proteomes" id="UP000199662"/>
    </source>
</evidence>
<keyword evidence="1" id="KW-1133">Transmembrane helix</keyword>
<keyword evidence="1" id="KW-0472">Membrane</keyword>
<gene>
    <name evidence="2" type="ORF">SAMN05660742_11719</name>
</gene>
<keyword evidence="3" id="KW-1185">Reference proteome</keyword>
<dbReference type="Proteomes" id="UP000199662">
    <property type="component" value="Unassembled WGS sequence"/>
</dbReference>
<keyword evidence="1" id="KW-0812">Transmembrane</keyword>
<dbReference type="STRING" id="84035.SAMN05660742_11719"/>
<dbReference type="AlphaFoldDB" id="A0A1H7BZI7"/>
<organism evidence="2 3">
    <name type="scientific">Propionispira arboris</name>
    <dbReference type="NCBI Taxonomy" id="84035"/>
    <lineage>
        <taxon>Bacteria</taxon>
        <taxon>Bacillati</taxon>
        <taxon>Bacillota</taxon>
        <taxon>Negativicutes</taxon>
        <taxon>Selenomonadales</taxon>
        <taxon>Selenomonadaceae</taxon>
        <taxon>Propionispira</taxon>
    </lineage>
</organism>
<reference evidence="2 3" key="1">
    <citation type="submission" date="2016-10" db="EMBL/GenBank/DDBJ databases">
        <authorList>
            <person name="de Groot N.N."/>
        </authorList>
    </citation>
    <scope>NUCLEOTIDE SEQUENCE [LARGE SCALE GENOMIC DNA]</scope>
    <source>
        <strain evidence="2 3">DSM 2179</strain>
    </source>
</reference>
<proteinExistence type="predicted"/>
<dbReference type="RefSeq" id="WP_091833532.1">
    <property type="nucleotide sequence ID" value="NZ_FNZK01000017.1"/>
</dbReference>
<feature type="transmembrane region" description="Helical" evidence="1">
    <location>
        <begin position="30"/>
        <end position="49"/>
    </location>
</feature>
<feature type="transmembrane region" description="Helical" evidence="1">
    <location>
        <begin position="58"/>
        <end position="75"/>
    </location>
</feature>
<sequence length="79" mass="8930">MKFEYLALVGAALLLNNVISDIPNGFSWLMAGDIFIALAIFCAYIDFFIKQLKKYRGYLLKFAGVFAIIGVISYIKHFV</sequence>
<accession>A0A1H7BZI7</accession>
<evidence type="ECO:0000256" key="1">
    <source>
        <dbReference type="SAM" id="Phobius"/>
    </source>
</evidence>
<evidence type="ECO:0000313" key="2">
    <source>
        <dbReference type="EMBL" id="SEJ78755.1"/>
    </source>
</evidence>
<dbReference type="EMBL" id="FNZK01000017">
    <property type="protein sequence ID" value="SEJ78755.1"/>
    <property type="molecule type" value="Genomic_DNA"/>
</dbReference>
<protein>
    <submittedName>
        <fullName evidence="2">Uncharacterized protein</fullName>
    </submittedName>
</protein>